<keyword evidence="2" id="KW-1185">Reference proteome</keyword>
<gene>
    <name evidence="1" type="ORF">PoB_006510300</name>
</gene>
<dbReference type="Proteomes" id="UP000735302">
    <property type="component" value="Unassembled WGS sequence"/>
</dbReference>
<comment type="caution">
    <text evidence="1">The sequence shown here is derived from an EMBL/GenBank/DDBJ whole genome shotgun (WGS) entry which is preliminary data.</text>
</comment>
<evidence type="ECO:0000313" key="1">
    <source>
        <dbReference type="EMBL" id="GFO38598.1"/>
    </source>
</evidence>
<accession>A0AAV4D3A2</accession>
<organism evidence="1 2">
    <name type="scientific">Plakobranchus ocellatus</name>
    <dbReference type="NCBI Taxonomy" id="259542"/>
    <lineage>
        <taxon>Eukaryota</taxon>
        <taxon>Metazoa</taxon>
        <taxon>Spiralia</taxon>
        <taxon>Lophotrochozoa</taxon>
        <taxon>Mollusca</taxon>
        <taxon>Gastropoda</taxon>
        <taxon>Heterobranchia</taxon>
        <taxon>Euthyneura</taxon>
        <taxon>Panpulmonata</taxon>
        <taxon>Sacoglossa</taxon>
        <taxon>Placobranchoidea</taxon>
        <taxon>Plakobranchidae</taxon>
        <taxon>Plakobranchus</taxon>
    </lineage>
</organism>
<sequence length="150" mass="16914">MESEALRPWPENSSCPDRCLGFLVFSLLPIAWTRRLLDFGQEIRVDLVYLQHSRSSSCSTKDENQAMRGDMFAKSGSRQGRLDSPRSFSDCYFLPGTLCKNLEKGARSFFNLQDNKGSFSGWTIGICWKTEQVCSVEVDLSQNASQNAPQ</sequence>
<name>A0AAV4D3A2_9GAST</name>
<dbReference type="EMBL" id="BLXT01007322">
    <property type="protein sequence ID" value="GFO38598.1"/>
    <property type="molecule type" value="Genomic_DNA"/>
</dbReference>
<evidence type="ECO:0000313" key="2">
    <source>
        <dbReference type="Proteomes" id="UP000735302"/>
    </source>
</evidence>
<dbReference type="AlphaFoldDB" id="A0AAV4D3A2"/>
<proteinExistence type="predicted"/>
<protein>
    <submittedName>
        <fullName evidence="1">Uncharacterized protein</fullName>
    </submittedName>
</protein>
<reference evidence="1 2" key="1">
    <citation type="journal article" date="2021" name="Elife">
        <title>Chloroplast acquisition without the gene transfer in kleptoplastic sea slugs, Plakobranchus ocellatus.</title>
        <authorList>
            <person name="Maeda T."/>
            <person name="Takahashi S."/>
            <person name="Yoshida T."/>
            <person name="Shimamura S."/>
            <person name="Takaki Y."/>
            <person name="Nagai Y."/>
            <person name="Toyoda A."/>
            <person name="Suzuki Y."/>
            <person name="Arimoto A."/>
            <person name="Ishii H."/>
            <person name="Satoh N."/>
            <person name="Nishiyama T."/>
            <person name="Hasebe M."/>
            <person name="Maruyama T."/>
            <person name="Minagawa J."/>
            <person name="Obokata J."/>
            <person name="Shigenobu S."/>
        </authorList>
    </citation>
    <scope>NUCLEOTIDE SEQUENCE [LARGE SCALE GENOMIC DNA]</scope>
</reference>